<comment type="caution">
    <text evidence="1">The sequence shown here is derived from an EMBL/GenBank/DDBJ whole genome shotgun (WGS) entry which is preliminary data.</text>
</comment>
<sequence>MAHSAGSAEQSQKRRRQLARVTSIDSCADPEVSVEHCAPGVRNAEDLAHWPLDVVRSVCRPEDDELTLRLMHRLRCGIQLSSDYSGLDAPRECLEMGVQALQHELQIEGGLLDAVLVTRTCDKAALPTRVQVEMSRFWEQGRRCHFQDILDRLPEQGREYINAAKPEKSARKQARMDAYAAITDWVMKNRSWLFSVDAESYCAVHERQCKVHKTLAVPDGRQSSGNQSLRINVAGVTCHAWSTEGSLEGNAHESEVPLSVWLAERVFMFENDMEDACFLECTPRFPAQRRLEDAFGDVAFVFSWVDAAEWHGWPNRRKRILACAVNKRTAVWHGDGSVLELQKDYSKRFYRQMAATGELLFQATTEDRLQEMVGLAVARKNNVSLAEMQQHLAARDAPKVFSLLLPPGGIVRMKDWMQLFQDKKRECPELRAFLCDVDHIVGGKGPCGGELWPTQLTHGHVMAFSLGETEEQGVSFVLATAQEHLLALGWRTFGVSSIIPKSKLCAVIDNLKLSSSHIKQLAGNSMNLRTQLAFMLYAIANVSRKKLEDPRMSRMSSWCEFDEAEVEDSQS</sequence>
<accession>A0A813AMK1</accession>
<dbReference type="OrthoDB" id="443931at2759"/>
<reference evidence="1" key="1">
    <citation type="submission" date="2021-02" db="EMBL/GenBank/DDBJ databases">
        <authorList>
            <person name="Dougan E. K."/>
            <person name="Rhodes N."/>
            <person name="Thang M."/>
            <person name="Chan C."/>
        </authorList>
    </citation>
    <scope>NUCLEOTIDE SEQUENCE</scope>
</reference>
<dbReference type="Proteomes" id="UP000601435">
    <property type="component" value="Unassembled WGS sequence"/>
</dbReference>
<keyword evidence="2" id="KW-1185">Reference proteome</keyword>
<dbReference type="AlphaFoldDB" id="A0A813AMK1"/>
<gene>
    <name evidence="1" type="ORF">SNEC2469_LOCUS28198</name>
</gene>
<organism evidence="1 2">
    <name type="scientific">Symbiodinium necroappetens</name>
    <dbReference type="NCBI Taxonomy" id="1628268"/>
    <lineage>
        <taxon>Eukaryota</taxon>
        <taxon>Sar</taxon>
        <taxon>Alveolata</taxon>
        <taxon>Dinophyceae</taxon>
        <taxon>Suessiales</taxon>
        <taxon>Symbiodiniaceae</taxon>
        <taxon>Symbiodinium</taxon>
    </lineage>
</organism>
<evidence type="ECO:0000313" key="2">
    <source>
        <dbReference type="Proteomes" id="UP000601435"/>
    </source>
</evidence>
<dbReference type="EMBL" id="CAJNJA010060731">
    <property type="protein sequence ID" value="CAE7871568.1"/>
    <property type="molecule type" value="Genomic_DNA"/>
</dbReference>
<protein>
    <submittedName>
        <fullName evidence="1">Uncharacterized protein</fullName>
    </submittedName>
</protein>
<evidence type="ECO:0000313" key="1">
    <source>
        <dbReference type="EMBL" id="CAE7871568.1"/>
    </source>
</evidence>
<name>A0A813AMK1_9DINO</name>
<proteinExistence type="predicted"/>